<dbReference type="OrthoDB" id="3062980at2759"/>
<evidence type="ECO:0000313" key="3">
    <source>
        <dbReference type="Proteomes" id="UP000284706"/>
    </source>
</evidence>
<accession>A0A409YPU0</accession>
<dbReference type="EMBL" id="NHYE01000537">
    <property type="protein sequence ID" value="PPR05009.1"/>
    <property type="molecule type" value="Genomic_DNA"/>
</dbReference>
<protein>
    <submittedName>
        <fullName evidence="2">Uncharacterized protein</fullName>
    </submittedName>
</protein>
<keyword evidence="3" id="KW-1185">Reference proteome</keyword>
<feature type="region of interest" description="Disordered" evidence="1">
    <location>
        <begin position="74"/>
        <end position="109"/>
    </location>
</feature>
<dbReference type="Proteomes" id="UP000284706">
    <property type="component" value="Unassembled WGS sequence"/>
</dbReference>
<dbReference type="AlphaFoldDB" id="A0A409YPU0"/>
<dbReference type="InParanoid" id="A0A409YPU0"/>
<comment type="caution">
    <text evidence="2">The sequence shown here is derived from an EMBL/GenBank/DDBJ whole genome shotgun (WGS) entry which is preliminary data.</text>
</comment>
<gene>
    <name evidence="2" type="ORF">CVT26_012579</name>
</gene>
<proteinExistence type="predicted"/>
<name>A0A409YPU0_9AGAR</name>
<evidence type="ECO:0000256" key="1">
    <source>
        <dbReference type="SAM" id="MobiDB-lite"/>
    </source>
</evidence>
<organism evidence="2 3">
    <name type="scientific">Gymnopilus dilepis</name>
    <dbReference type="NCBI Taxonomy" id="231916"/>
    <lineage>
        <taxon>Eukaryota</taxon>
        <taxon>Fungi</taxon>
        <taxon>Dikarya</taxon>
        <taxon>Basidiomycota</taxon>
        <taxon>Agaricomycotina</taxon>
        <taxon>Agaricomycetes</taxon>
        <taxon>Agaricomycetidae</taxon>
        <taxon>Agaricales</taxon>
        <taxon>Agaricineae</taxon>
        <taxon>Hymenogastraceae</taxon>
        <taxon>Gymnopilus</taxon>
    </lineage>
</organism>
<reference evidence="2 3" key="1">
    <citation type="journal article" date="2018" name="Evol. Lett.">
        <title>Horizontal gene cluster transfer increased hallucinogenic mushroom diversity.</title>
        <authorList>
            <person name="Reynolds H.T."/>
            <person name="Vijayakumar V."/>
            <person name="Gluck-Thaler E."/>
            <person name="Korotkin H.B."/>
            <person name="Matheny P.B."/>
            <person name="Slot J.C."/>
        </authorList>
    </citation>
    <scope>NUCLEOTIDE SEQUENCE [LARGE SCALE GENOMIC DNA]</scope>
    <source>
        <strain evidence="2 3">SRW20</strain>
    </source>
</reference>
<sequence length="382" mass="43148">MPLPRAYVTTESFLRKKSDLADLIYRQIDKWPERSFNVSKTNITKMKAILLDPSCGFTKEIQPEMPTLQIDQAESPLSSLPSTPPNQSHRDESAMPSAHNVGKGKGIEDNERSLVAGGHSEEERDKRCYPVSKSVIQVTLEFFENEDGNLCVSTEEVVAALQNSLSAVTGNAKLSCPFPDDQTYKQYFAEVRNSIADCSKFQPGFLVVPNSLRLFIQINPIEQNSSTHSGINKNADTSSSPSGRKIQRQSGNETTISWLKNQAESKDDFLFFKQSKNRPLQNPEIVRVWKFVDNFYRNYYHAKGAGGFRVTQKDIHAALDVHETWLNECLAAARRVSLYGPDGIYRADEVVKELSITRKPPLGRNKLMEFLEKWEQSHPQSD</sequence>
<evidence type="ECO:0000313" key="2">
    <source>
        <dbReference type="EMBL" id="PPR05009.1"/>
    </source>
</evidence>
<feature type="region of interest" description="Disordered" evidence="1">
    <location>
        <begin position="226"/>
        <end position="251"/>
    </location>
</feature>